<evidence type="ECO:0000313" key="4">
    <source>
        <dbReference type="EMBL" id="KAF2607781.1"/>
    </source>
</evidence>
<accession>A0A8S9G1B2</accession>
<keyword evidence="2" id="KW-0732">Signal</keyword>
<reference evidence="3" key="1">
    <citation type="submission" date="2019-12" db="EMBL/GenBank/DDBJ databases">
        <title>Genome sequencing and annotation of Brassica cretica.</title>
        <authorList>
            <person name="Studholme D.J."/>
            <person name="Sarris P.F."/>
        </authorList>
    </citation>
    <scope>NUCLEOTIDE SEQUENCE</scope>
    <source>
        <strain evidence="3">PFS-001/15</strain>
        <tissue evidence="3">Leaf</tissue>
    </source>
</reference>
<evidence type="ECO:0000256" key="1">
    <source>
        <dbReference type="SAM" id="MobiDB-lite"/>
    </source>
</evidence>
<evidence type="ECO:0000313" key="3">
    <source>
        <dbReference type="EMBL" id="KAF2539693.1"/>
    </source>
</evidence>
<dbReference type="AlphaFoldDB" id="A0A8S9G1B2"/>
<gene>
    <name evidence="3" type="ORF">F2Q68_00022270</name>
    <name evidence="4" type="ORF">F2Q68_00043503</name>
</gene>
<protein>
    <submittedName>
        <fullName evidence="3">Uncharacterized protein</fullName>
    </submittedName>
</protein>
<evidence type="ECO:0000313" key="5">
    <source>
        <dbReference type="Proteomes" id="UP000712281"/>
    </source>
</evidence>
<proteinExistence type="predicted"/>
<comment type="caution">
    <text evidence="3">The sequence shown here is derived from an EMBL/GenBank/DDBJ whole genome shotgun (WGS) entry which is preliminary data.</text>
</comment>
<dbReference type="EMBL" id="QGKW02000276">
    <property type="protein sequence ID" value="KAF2607781.1"/>
    <property type="molecule type" value="Genomic_DNA"/>
</dbReference>
<feature type="region of interest" description="Disordered" evidence="1">
    <location>
        <begin position="73"/>
        <end position="122"/>
    </location>
</feature>
<dbReference type="Proteomes" id="UP000712281">
    <property type="component" value="Unassembled WGS sequence"/>
</dbReference>
<evidence type="ECO:0000256" key="2">
    <source>
        <dbReference type="SAM" id="SignalP"/>
    </source>
</evidence>
<dbReference type="EMBL" id="QGKW02002228">
    <property type="protein sequence ID" value="KAF2539693.1"/>
    <property type="molecule type" value="Genomic_DNA"/>
</dbReference>
<name>A0A8S9G1B2_BRACR</name>
<feature type="signal peptide" evidence="2">
    <location>
        <begin position="1"/>
        <end position="21"/>
    </location>
</feature>
<sequence>MTHSNSISFILVLSLLQQDLPTKRTPPTSSIQTLEVSIADLQFPTAPPSSSKATNVDSRTSKTSAILLGICRNNDPLDSKEKKRHHQCLRRLRKSSNAEGRLLPPRGPTGSLETGEAPPKSI</sequence>
<feature type="compositionally biased region" description="Basic residues" evidence="1">
    <location>
        <begin position="82"/>
        <end position="94"/>
    </location>
</feature>
<feature type="chain" id="PRO_5036274144" evidence="2">
    <location>
        <begin position="22"/>
        <end position="122"/>
    </location>
</feature>
<organism evidence="3 5">
    <name type="scientific">Brassica cretica</name>
    <name type="common">Mustard</name>
    <dbReference type="NCBI Taxonomy" id="69181"/>
    <lineage>
        <taxon>Eukaryota</taxon>
        <taxon>Viridiplantae</taxon>
        <taxon>Streptophyta</taxon>
        <taxon>Embryophyta</taxon>
        <taxon>Tracheophyta</taxon>
        <taxon>Spermatophyta</taxon>
        <taxon>Magnoliopsida</taxon>
        <taxon>eudicotyledons</taxon>
        <taxon>Gunneridae</taxon>
        <taxon>Pentapetalae</taxon>
        <taxon>rosids</taxon>
        <taxon>malvids</taxon>
        <taxon>Brassicales</taxon>
        <taxon>Brassicaceae</taxon>
        <taxon>Brassiceae</taxon>
        <taxon>Brassica</taxon>
    </lineage>
</organism>